<name>A0A0K0DIR0_ANGCA</name>
<feature type="region of interest" description="Disordered" evidence="1">
    <location>
        <begin position="1"/>
        <end position="47"/>
    </location>
</feature>
<evidence type="ECO:0000313" key="2">
    <source>
        <dbReference type="Proteomes" id="UP000035642"/>
    </source>
</evidence>
<evidence type="ECO:0000256" key="1">
    <source>
        <dbReference type="SAM" id="MobiDB-lite"/>
    </source>
</evidence>
<dbReference type="AlphaFoldDB" id="A0A0K0DIR0"/>
<reference evidence="2" key="1">
    <citation type="submission" date="2012-09" db="EMBL/GenBank/DDBJ databases">
        <authorList>
            <person name="Martin A.A."/>
        </authorList>
    </citation>
    <scope>NUCLEOTIDE SEQUENCE</scope>
</reference>
<reference evidence="3" key="2">
    <citation type="submission" date="2017-02" db="UniProtKB">
        <authorList>
            <consortium name="WormBaseParasite"/>
        </authorList>
    </citation>
    <scope>IDENTIFICATION</scope>
</reference>
<evidence type="ECO:0000313" key="3">
    <source>
        <dbReference type="WBParaSite" id="ACAC_0001120901-mRNA-1"/>
    </source>
</evidence>
<proteinExistence type="predicted"/>
<accession>A0A0K0DIR0</accession>
<dbReference type="Proteomes" id="UP000035642">
    <property type="component" value="Unassembled WGS sequence"/>
</dbReference>
<keyword evidence="2" id="KW-1185">Reference proteome</keyword>
<dbReference type="WBParaSite" id="ACAC_0001120901-mRNA-1">
    <property type="protein sequence ID" value="ACAC_0001120901-mRNA-1"/>
    <property type="gene ID" value="ACAC_0001120901"/>
</dbReference>
<protein>
    <submittedName>
        <fullName evidence="3">UBX domain-containing protein</fullName>
    </submittedName>
</protein>
<organism evidence="2 3">
    <name type="scientific">Angiostrongylus cantonensis</name>
    <name type="common">Rat lungworm</name>
    <dbReference type="NCBI Taxonomy" id="6313"/>
    <lineage>
        <taxon>Eukaryota</taxon>
        <taxon>Metazoa</taxon>
        <taxon>Ecdysozoa</taxon>
        <taxon>Nematoda</taxon>
        <taxon>Chromadorea</taxon>
        <taxon>Rhabditida</taxon>
        <taxon>Rhabditina</taxon>
        <taxon>Rhabditomorpha</taxon>
        <taxon>Strongyloidea</taxon>
        <taxon>Metastrongylidae</taxon>
        <taxon>Angiostrongylus</taxon>
    </lineage>
</organism>
<feature type="compositionally biased region" description="Basic and acidic residues" evidence="1">
    <location>
        <begin position="38"/>
        <end position="47"/>
    </location>
</feature>
<sequence>MDSNYERPVRSKTSHSRNLPDHQGNGQKRAKRLANQRRPSDEISVRGRISDFLHQPPVQYRREPQFPIKGVRIVDKVGKVKKPITSSRLHIADSYSRRQYFTTPPVKVREPATSPQLRITEGTSQRQYLTTPAVKAYLEIKVIVPNGSLEDFRPGSLDIHLAASFTDDDESRYLEEWKQTGPLLLSTSSASATQKMLL</sequence>